<keyword evidence="2" id="KW-1185">Reference proteome</keyword>
<comment type="caution">
    <text evidence="1">The sequence shown here is derived from an EMBL/GenBank/DDBJ whole genome shotgun (WGS) entry which is preliminary data.</text>
</comment>
<gene>
    <name evidence="1" type="ORF">AAA799P11_01377</name>
</gene>
<accession>A0A087RUJ7</accession>
<protein>
    <submittedName>
        <fullName evidence="1">Integrase-recombinase protein</fullName>
    </submittedName>
</protein>
<dbReference type="Proteomes" id="UP000029387">
    <property type="component" value="Unassembled WGS sequence"/>
</dbReference>
<name>A0A087RUJ7_9ARCH</name>
<reference evidence="1 2" key="1">
    <citation type="submission" date="2014-06" db="EMBL/GenBank/DDBJ databases">
        <authorList>
            <person name="Ngugi D.K."/>
            <person name="Blom J."/>
            <person name="Alam I."/>
            <person name="Rashid M."/>
            <person name="Baalawi W."/>
            <person name="Zhang G."/>
            <person name="Hikmawan T."/>
            <person name="Guan Y."/>
            <person name="Antunes A."/>
            <person name="Siam R."/>
            <person name="El-Dorry H."/>
            <person name="Bajic V."/>
            <person name="Stingl U."/>
        </authorList>
    </citation>
    <scope>NUCLEOTIDE SEQUENCE [LARGE SCALE GENOMIC DNA]</scope>
    <source>
        <strain evidence="1">SCGC AAA799-P11</strain>
    </source>
</reference>
<dbReference type="AlphaFoldDB" id="A0A087RUJ7"/>
<proteinExistence type="predicted"/>
<organism evidence="1 2">
    <name type="scientific">Marine Group I thaumarchaeote SCGC AAA799-P11</name>
    <dbReference type="NCBI Taxonomy" id="1502295"/>
    <lineage>
        <taxon>Archaea</taxon>
        <taxon>Nitrososphaerota</taxon>
        <taxon>Marine Group I</taxon>
    </lineage>
</organism>
<dbReference type="EMBL" id="JOSZ01000036">
    <property type="protein sequence ID" value="KFM17151.1"/>
    <property type="molecule type" value="Genomic_DNA"/>
</dbReference>
<sequence length="206" mass="23500">MLKVTRKDWGRHRRLLQDPDVKRWYDNIARGSVVTADVRLRRLGVYCENTKTIPKEFAEIGIKNVRDAEDLLLDYVSFLEKKGYAPSYIEDILKALRSWLSFNYVKLVRKIKIKNADIPVTLENEEIPSKSKLGDVLNSAPARERVSISFMALAGIRPEVLGNYHGNDGLKISDIKDMELKDGDVFFERIPAKITVRSALSKAGHQ</sequence>
<evidence type="ECO:0000313" key="1">
    <source>
        <dbReference type="EMBL" id="KFM17151.1"/>
    </source>
</evidence>
<evidence type="ECO:0000313" key="2">
    <source>
        <dbReference type="Proteomes" id="UP000029387"/>
    </source>
</evidence>